<evidence type="ECO:0000313" key="3">
    <source>
        <dbReference type="EMBL" id="RXS94466.1"/>
    </source>
</evidence>
<dbReference type="RefSeq" id="WP_129209203.1">
    <property type="nucleotide sequence ID" value="NZ_BMGU01000005.1"/>
</dbReference>
<keyword evidence="3" id="KW-0808">Transferase</keyword>
<feature type="transmembrane region" description="Helical" evidence="1">
    <location>
        <begin position="224"/>
        <end position="240"/>
    </location>
</feature>
<accession>A0A4Q1SBG9</accession>
<evidence type="ECO:0000313" key="4">
    <source>
        <dbReference type="Proteomes" id="UP000290253"/>
    </source>
</evidence>
<proteinExistence type="predicted"/>
<keyword evidence="4" id="KW-1185">Reference proteome</keyword>
<dbReference type="GO" id="GO:0009103">
    <property type="term" value="P:lipopolysaccharide biosynthetic process"/>
    <property type="evidence" value="ECO:0007669"/>
    <property type="project" value="TreeGrafter"/>
</dbReference>
<dbReference type="PANTHER" id="PTHR23028:SF53">
    <property type="entry name" value="ACYL_TRANSF_3 DOMAIN-CONTAINING PROTEIN"/>
    <property type="match status" value="1"/>
</dbReference>
<sequence length="390" mass="44318">MERNEVPVDEVQAQKRRIPSHRIPSLDGMRAVAILMVIALHLTQRYRVVNTHTAKGLVLYFLFGLGGDGVGIFFVLSGFLITTLLLREQEKTGRVSLADFYLRRTFRILPPLYAYLLFVIAFCVAIHTPLHLATILGSALFYRNYVPGDAQWFTEHTWSLCVEEQFYLLWPLLFLLAWRRGGRRAAGWCAAVLIVATPVLRVATKLAFPHVHHLDEMLHGRMDALMAGCLAAILIGTRPFESFYTRVVARIWWLLPLEFLVFSGAATLAAGVNYHNSIGFTIDSLCIALFLVWVSRNAEHWVGRILNWQPVVWIGVLSYSAYLWQTFFIHTDNPTRAKAMPWGFFLIWIAAALSYFVVEQPSLRMRKRIEARRTGHPGLSPLAPAPSGRE</sequence>
<evidence type="ECO:0000256" key="1">
    <source>
        <dbReference type="SAM" id="Phobius"/>
    </source>
</evidence>
<feature type="transmembrane region" description="Helical" evidence="1">
    <location>
        <begin position="306"/>
        <end position="327"/>
    </location>
</feature>
<evidence type="ECO:0000259" key="2">
    <source>
        <dbReference type="Pfam" id="PF01757"/>
    </source>
</evidence>
<feature type="transmembrane region" description="Helical" evidence="1">
    <location>
        <begin position="157"/>
        <end position="178"/>
    </location>
</feature>
<gene>
    <name evidence="3" type="ORF">ESZ00_15465</name>
</gene>
<dbReference type="GO" id="GO:0016020">
    <property type="term" value="C:membrane"/>
    <property type="evidence" value="ECO:0007669"/>
    <property type="project" value="TreeGrafter"/>
</dbReference>
<feature type="transmembrane region" description="Helical" evidence="1">
    <location>
        <begin position="252"/>
        <end position="272"/>
    </location>
</feature>
<dbReference type="PANTHER" id="PTHR23028">
    <property type="entry name" value="ACETYLTRANSFERASE"/>
    <property type="match status" value="1"/>
</dbReference>
<dbReference type="AlphaFoldDB" id="A0A4Q1SBG9"/>
<dbReference type="EMBL" id="SDMK01000003">
    <property type="protein sequence ID" value="RXS94466.1"/>
    <property type="molecule type" value="Genomic_DNA"/>
</dbReference>
<feature type="domain" description="Acyltransferase 3" evidence="2">
    <location>
        <begin position="24"/>
        <end position="353"/>
    </location>
</feature>
<dbReference type="Proteomes" id="UP000290253">
    <property type="component" value="Unassembled WGS sequence"/>
</dbReference>
<dbReference type="GO" id="GO:0016747">
    <property type="term" value="F:acyltransferase activity, transferring groups other than amino-acyl groups"/>
    <property type="evidence" value="ECO:0007669"/>
    <property type="project" value="InterPro"/>
</dbReference>
<organism evidence="3 4">
    <name type="scientific">Silvibacterium dinghuense</name>
    <dbReference type="NCBI Taxonomy" id="1560006"/>
    <lineage>
        <taxon>Bacteria</taxon>
        <taxon>Pseudomonadati</taxon>
        <taxon>Acidobacteriota</taxon>
        <taxon>Terriglobia</taxon>
        <taxon>Terriglobales</taxon>
        <taxon>Acidobacteriaceae</taxon>
        <taxon>Silvibacterium</taxon>
    </lineage>
</organism>
<dbReference type="InterPro" id="IPR002656">
    <property type="entry name" value="Acyl_transf_3_dom"/>
</dbReference>
<comment type="caution">
    <text evidence="3">The sequence shown here is derived from an EMBL/GenBank/DDBJ whole genome shotgun (WGS) entry which is preliminary data.</text>
</comment>
<dbReference type="OrthoDB" id="9796461at2"/>
<keyword evidence="3" id="KW-0012">Acyltransferase</keyword>
<feature type="transmembrane region" description="Helical" evidence="1">
    <location>
        <begin position="57"/>
        <end position="86"/>
    </location>
</feature>
<dbReference type="Pfam" id="PF01757">
    <property type="entry name" value="Acyl_transf_3"/>
    <property type="match status" value="1"/>
</dbReference>
<reference evidence="3 4" key="1">
    <citation type="journal article" date="2016" name="Int. J. Syst. Evol. Microbiol.">
        <title>Acidipila dinghuensis sp. nov., an acidobacterium isolated from forest soil.</title>
        <authorList>
            <person name="Jiang Y.W."/>
            <person name="Wang J."/>
            <person name="Chen M.H."/>
            <person name="Lv Y.Y."/>
            <person name="Qiu L.H."/>
        </authorList>
    </citation>
    <scope>NUCLEOTIDE SEQUENCE [LARGE SCALE GENOMIC DNA]</scope>
    <source>
        <strain evidence="3 4">DHOF10</strain>
    </source>
</reference>
<name>A0A4Q1SBG9_9BACT</name>
<keyword evidence="1" id="KW-1133">Transmembrane helix</keyword>
<feature type="transmembrane region" description="Helical" evidence="1">
    <location>
        <begin position="185"/>
        <end position="204"/>
    </location>
</feature>
<feature type="transmembrane region" description="Helical" evidence="1">
    <location>
        <begin position="278"/>
        <end position="294"/>
    </location>
</feature>
<keyword evidence="1" id="KW-0472">Membrane</keyword>
<feature type="transmembrane region" description="Helical" evidence="1">
    <location>
        <begin position="339"/>
        <end position="358"/>
    </location>
</feature>
<feature type="transmembrane region" description="Helical" evidence="1">
    <location>
        <begin position="112"/>
        <end position="137"/>
    </location>
</feature>
<feature type="transmembrane region" description="Helical" evidence="1">
    <location>
        <begin position="23"/>
        <end position="42"/>
    </location>
</feature>
<keyword evidence="1" id="KW-0812">Transmembrane</keyword>
<dbReference type="InterPro" id="IPR050879">
    <property type="entry name" value="Acyltransferase_3"/>
</dbReference>
<protein>
    <submittedName>
        <fullName evidence="3">Acyltransferase</fullName>
    </submittedName>
</protein>